<evidence type="ECO:0000313" key="1">
    <source>
        <dbReference type="EMBL" id="KAL0385344.1"/>
    </source>
</evidence>
<proteinExistence type="predicted"/>
<dbReference type="AlphaFoldDB" id="A0AAW2RZ04"/>
<name>A0AAW2RZ04_SESRA</name>
<accession>A0AAW2RZ04</accession>
<reference evidence="1" key="2">
    <citation type="journal article" date="2024" name="Plant">
        <title>Genomic evolution and insights into agronomic trait innovations of Sesamum species.</title>
        <authorList>
            <person name="Miao H."/>
            <person name="Wang L."/>
            <person name="Qu L."/>
            <person name="Liu H."/>
            <person name="Sun Y."/>
            <person name="Le M."/>
            <person name="Wang Q."/>
            <person name="Wei S."/>
            <person name="Zheng Y."/>
            <person name="Lin W."/>
            <person name="Duan Y."/>
            <person name="Cao H."/>
            <person name="Xiong S."/>
            <person name="Wang X."/>
            <person name="Wei L."/>
            <person name="Li C."/>
            <person name="Ma Q."/>
            <person name="Ju M."/>
            <person name="Zhao R."/>
            <person name="Li G."/>
            <person name="Mu C."/>
            <person name="Tian Q."/>
            <person name="Mei H."/>
            <person name="Zhang T."/>
            <person name="Gao T."/>
            <person name="Zhang H."/>
        </authorList>
    </citation>
    <scope>NUCLEOTIDE SEQUENCE</scope>
    <source>
        <strain evidence="1">G02</strain>
    </source>
</reference>
<comment type="caution">
    <text evidence="1">The sequence shown here is derived from an EMBL/GenBank/DDBJ whole genome shotgun (WGS) entry which is preliminary data.</text>
</comment>
<gene>
    <name evidence="1" type="ORF">Sradi_2928700</name>
</gene>
<dbReference type="EMBL" id="JACGWJ010000012">
    <property type="protein sequence ID" value="KAL0385344.1"/>
    <property type="molecule type" value="Genomic_DNA"/>
</dbReference>
<protein>
    <submittedName>
        <fullName evidence="1">Uncharacterized protein</fullName>
    </submittedName>
</protein>
<reference evidence="1" key="1">
    <citation type="submission" date="2020-06" db="EMBL/GenBank/DDBJ databases">
        <authorList>
            <person name="Li T."/>
            <person name="Hu X."/>
            <person name="Zhang T."/>
            <person name="Song X."/>
            <person name="Zhang H."/>
            <person name="Dai N."/>
            <person name="Sheng W."/>
            <person name="Hou X."/>
            <person name="Wei L."/>
        </authorList>
    </citation>
    <scope>NUCLEOTIDE SEQUENCE</scope>
    <source>
        <strain evidence="1">G02</strain>
        <tissue evidence="1">Leaf</tissue>
    </source>
</reference>
<sequence length="95" mass="10540">MSSHLDAAPEYRCALSLLSTRFSGPESMPVNNQMHEVGTSVDQPVMHATAEGVPLSSSQFWLTGHQPTQHRVATNGNFQEVQLLKKHEADFYSKN</sequence>
<organism evidence="1">
    <name type="scientific">Sesamum radiatum</name>
    <name type="common">Black benniseed</name>
    <dbReference type="NCBI Taxonomy" id="300843"/>
    <lineage>
        <taxon>Eukaryota</taxon>
        <taxon>Viridiplantae</taxon>
        <taxon>Streptophyta</taxon>
        <taxon>Embryophyta</taxon>
        <taxon>Tracheophyta</taxon>
        <taxon>Spermatophyta</taxon>
        <taxon>Magnoliopsida</taxon>
        <taxon>eudicotyledons</taxon>
        <taxon>Gunneridae</taxon>
        <taxon>Pentapetalae</taxon>
        <taxon>asterids</taxon>
        <taxon>lamiids</taxon>
        <taxon>Lamiales</taxon>
        <taxon>Pedaliaceae</taxon>
        <taxon>Sesamum</taxon>
    </lineage>
</organism>